<dbReference type="InterPro" id="IPR029069">
    <property type="entry name" value="HotDog_dom_sf"/>
</dbReference>
<dbReference type="EMBL" id="QOCE01000038">
    <property type="protein sequence ID" value="RBW52651.1"/>
    <property type="molecule type" value="Genomic_DNA"/>
</dbReference>
<evidence type="ECO:0000313" key="4">
    <source>
        <dbReference type="Proteomes" id="UP000252706"/>
    </source>
</evidence>
<feature type="domain" description="Acyl-CoA thioesterase-like C-terminal" evidence="2">
    <location>
        <begin position="131"/>
        <end position="263"/>
    </location>
</feature>
<dbReference type="Pfam" id="PF20789">
    <property type="entry name" value="4HBT_3C"/>
    <property type="match status" value="1"/>
</dbReference>
<feature type="domain" description="Acyl-CoA thioesterase-like N-terminal HotDog" evidence="1">
    <location>
        <begin position="25"/>
        <end position="107"/>
    </location>
</feature>
<dbReference type="SUPFAM" id="SSF54637">
    <property type="entry name" value="Thioesterase/thiol ester dehydrase-isomerase"/>
    <property type="match status" value="2"/>
</dbReference>
<dbReference type="InterPro" id="IPR049450">
    <property type="entry name" value="ACOT8-like_C"/>
</dbReference>
<proteinExistence type="predicted"/>
<dbReference type="Proteomes" id="UP000252706">
    <property type="component" value="Unassembled WGS sequence"/>
</dbReference>
<dbReference type="AlphaFoldDB" id="A0A366WV50"/>
<accession>A0A366WV50</accession>
<dbReference type="InterPro" id="IPR049449">
    <property type="entry name" value="TesB_ACOT8-like_N"/>
</dbReference>
<dbReference type="InterPro" id="IPR042171">
    <property type="entry name" value="Acyl-CoA_hotdog"/>
</dbReference>
<dbReference type="RefSeq" id="WP_113824367.1">
    <property type="nucleotide sequence ID" value="NZ_QOCE01000038.1"/>
</dbReference>
<evidence type="ECO:0000259" key="2">
    <source>
        <dbReference type="Pfam" id="PF20789"/>
    </source>
</evidence>
<dbReference type="OrthoDB" id="7059210at2"/>
<reference evidence="3 4" key="1">
    <citation type="submission" date="2018-07" db="EMBL/GenBank/DDBJ databases">
        <title>Modular assembly of carbohydrate-degrading microbial communities in the ocean.</title>
        <authorList>
            <person name="Enke T.N."/>
            <person name="Datta M.S."/>
            <person name="Schwartzman J.A."/>
            <person name="Cermak N."/>
            <person name="Schmitz D.A."/>
            <person name="Barrere J."/>
            <person name="Cordero O.X."/>
        </authorList>
    </citation>
    <scope>NUCLEOTIDE SEQUENCE [LARGE SCALE GENOMIC DNA]</scope>
    <source>
        <strain evidence="3 4">C3M10</strain>
    </source>
</reference>
<dbReference type="Gene3D" id="2.40.160.210">
    <property type="entry name" value="Acyl-CoA thioesterase, double hotdog domain"/>
    <property type="match status" value="1"/>
</dbReference>
<name>A0A366WV50_9RHOB</name>
<evidence type="ECO:0000259" key="1">
    <source>
        <dbReference type="Pfam" id="PF13622"/>
    </source>
</evidence>
<gene>
    <name evidence="3" type="ORF">DS909_15460</name>
</gene>
<evidence type="ECO:0000313" key="3">
    <source>
        <dbReference type="EMBL" id="RBW52651.1"/>
    </source>
</evidence>
<sequence>MSDLTLDTILKGASSSPDGITFAVSENWKQGRTAFGGYSASLLLSGARQAADELPPLRSVLINFTGPISSPPLVSTRILRQGRNVVTVQADAHCEGKLCAQGTFSFGVAQDSHVSQSLPAPQAQEPEATEDFLPPNIQLPINFFKNFDVKLIEGERPFTGADRGYVRAWARHKDPAIWGQPEGLMSIADVLPPAVFSKAKKIGPNSSMTWICNFMTEELTTRDGWWILENELSVASNGFSSQVMRVWNTDGDLVIEGMQSVVIFV</sequence>
<protein>
    <submittedName>
        <fullName evidence="3">Thioesterase family protein</fullName>
    </submittedName>
</protein>
<dbReference type="Pfam" id="PF13622">
    <property type="entry name" value="4HBT_3"/>
    <property type="match status" value="1"/>
</dbReference>
<organism evidence="3 4">
    <name type="scientific">Phaeobacter gallaeciensis</name>
    <dbReference type="NCBI Taxonomy" id="60890"/>
    <lineage>
        <taxon>Bacteria</taxon>
        <taxon>Pseudomonadati</taxon>
        <taxon>Pseudomonadota</taxon>
        <taxon>Alphaproteobacteria</taxon>
        <taxon>Rhodobacterales</taxon>
        <taxon>Roseobacteraceae</taxon>
        <taxon>Phaeobacter</taxon>
    </lineage>
</organism>
<comment type="caution">
    <text evidence="3">The sequence shown here is derived from an EMBL/GenBank/DDBJ whole genome shotgun (WGS) entry which is preliminary data.</text>
</comment>